<protein>
    <submittedName>
        <fullName evidence="1">Uncharacterized protein</fullName>
    </submittedName>
</protein>
<gene>
    <name evidence="1" type="ORF">PCOR1329_LOCUS78642</name>
</gene>
<comment type="caution">
    <text evidence="1">The sequence shown here is derived from an EMBL/GenBank/DDBJ whole genome shotgun (WGS) entry which is preliminary data.</text>
</comment>
<feature type="non-terminal residue" evidence="1">
    <location>
        <position position="578"/>
    </location>
</feature>
<proteinExistence type="predicted"/>
<keyword evidence="2" id="KW-1185">Reference proteome</keyword>
<accession>A0ABN9XT72</accession>
<organism evidence="1 2">
    <name type="scientific">Prorocentrum cordatum</name>
    <dbReference type="NCBI Taxonomy" id="2364126"/>
    <lineage>
        <taxon>Eukaryota</taxon>
        <taxon>Sar</taxon>
        <taxon>Alveolata</taxon>
        <taxon>Dinophyceae</taxon>
        <taxon>Prorocentrales</taxon>
        <taxon>Prorocentraceae</taxon>
        <taxon>Prorocentrum</taxon>
    </lineage>
</organism>
<dbReference type="EMBL" id="CAUYUJ010020986">
    <property type="protein sequence ID" value="CAK0901825.1"/>
    <property type="molecule type" value="Genomic_DNA"/>
</dbReference>
<sequence length="578" mass="62375">VLSAGCIHPWTHQVTGDAPRLCCGLAAVWDVASCRFGPENTDQTGSPSARAFGGDPVDLHAKFMLFQDSFHDNEGVETLFTYLTVLIGERLDDKVEAQNAALFDVDIRSQDSVTYLIMRRDQQVSKAATRGLIPPDSVTARMDGECASLSTQDKKMFETGLHMRDGDDPGSEQMGVFDVSVSEEEAFALFATIEQQDLSEEEVMQLFVAPAAVAGAPDLKRVVGAFSSRGARCSIMPMGVAQMQQFMGAERARVLELENREAQSDEVQNANLAALVAVLRGSIARVSPGGGVGAPRLRNSMSTRAKISRSGTRMLLSVGLGLEAPRQCDVGIVLAWLGGLNVAAVAVESPRFSARGLRGPNVAIDAIESPRFPGAWAPRAVGRVAIPDIATAEALCLISVAAKMYEHRVLKGSNCAGTNMGDAMDDLEMRVDNLKDELGLRVPKSDFKNDLEKILGTKSQGALGGVITFRAKATDNGFLKSVRGQKVTWDWRKDVVHSQRAVDQTSVDQTNVAGDHTSVDQTNIAADFDLALFHNNSVLSNVATAGLNHVLTEIPARDLQEYQLFPEEDLDFIRGWIA</sequence>
<dbReference type="Proteomes" id="UP001189429">
    <property type="component" value="Unassembled WGS sequence"/>
</dbReference>
<feature type="non-terminal residue" evidence="1">
    <location>
        <position position="1"/>
    </location>
</feature>
<reference evidence="1" key="1">
    <citation type="submission" date="2023-10" db="EMBL/GenBank/DDBJ databases">
        <authorList>
            <person name="Chen Y."/>
            <person name="Shah S."/>
            <person name="Dougan E. K."/>
            <person name="Thang M."/>
            <person name="Chan C."/>
        </authorList>
    </citation>
    <scope>NUCLEOTIDE SEQUENCE [LARGE SCALE GENOMIC DNA]</scope>
</reference>
<evidence type="ECO:0000313" key="2">
    <source>
        <dbReference type="Proteomes" id="UP001189429"/>
    </source>
</evidence>
<name>A0ABN9XT72_9DINO</name>
<evidence type="ECO:0000313" key="1">
    <source>
        <dbReference type="EMBL" id="CAK0901825.1"/>
    </source>
</evidence>